<dbReference type="InterPro" id="IPR011576">
    <property type="entry name" value="Pyridox_Oxase_N"/>
</dbReference>
<dbReference type="InterPro" id="IPR019920">
    <property type="entry name" value="F420-binding_dom_put"/>
</dbReference>
<dbReference type="GO" id="GO:0070967">
    <property type="term" value="F:coenzyme F420 binding"/>
    <property type="evidence" value="ECO:0007669"/>
    <property type="project" value="TreeGrafter"/>
</dbReference>
<dbReference type="Proteomes" id="UP000294558">
    <property type="component" value="Unassembled WGS sequence"/>
</dbReference>
<feature type="domain" description="Pyridoxamine 5'-phosphate oxidase N-terminal" evidence="2">
    <location>
        <begin position="8"/>
        <end position="138"/>
    </location>
</feature>
<dbReference type="PANTHER" id="PTHR35176">
    <property type="entry name" value="HEME OXYGENASE HI_0854-RELATED"/>
    <property type="match status" value="1"/>
</dbReference>
<dbReference type="Pfam" id="PF01243">
    <property type="entry name" value="PNPOx_N"/>
    <property type="match status" value="1"/>
</dbReference>
<proteinExistence type="predicted"/>
<name>A0A4R7I5W1_9ACTN</name>
<organism evidence="3 4">
    <name type="scientific">Ilumatobacter fluminis</name>
    <dbReference type="NCBI Taxonomy" id="467091"/>
    <lineage>
        <taxon>Bacteria</taxon>
        <taxon>Bacillati</taxon>
        <taxon>Actinomycetota</taxon>
        <taxon>Acidimicrobiia</taxon>
        <taxon>Acidimicrobiales</taxon>
        <taxon>Ilumatobacteraceae</taxon>
        <taxon>Ilumatobacter</taxon>
    </lineage>
</organism>
<protein>
    <submittedName>
        <fullName evidence="3">PPOX class probable F420-dependent enzyme</fullName>
    </submittedName>
</protein>
<evidence type="ECO:0000256" key="1">
    <source>
        <dbReference type="ARBA" id="ARBA00023002"/>
    </source>
</evidence>
<dbReference type="EMBL" id="SOAU01000001">
    <property type="protein sequence ID" value="TDT18083.1"/>
    <property type="molecule type" value="Genomic_DNA"/>
</dbReference>
<dbReference type="InterPro" id="IPR052019">
    <property type="entry name" value="F420H2_bilvrd_red/Heme_oxyg"/>
</dbReference>
<evidence type="ECO:0000313" key="4">
    <source>
        <dbReference type="Proteomes" id="UP000294558"/>
    </source>
</evidence>
<evidence type="ECO:0000259" key="2">
    <source>
        <dbReference type="Pfam" id="PF01243"/>
    </source>
</evidence>
<dbReference type="SUPFAM" id="SSF50475">
    <property type="entry name" value="FMN-binding split barrel"/>
    <property type="match status" value="1"/>
</dbReference>
<keyword evidence="1" id="KW-0560">Oxidoreductase</keyword>
<dbReference type="InterPro" id="IPR012349">
    <property type="entry name" value="Split_barrel_FMN-bd"/>
</dbReference>
<gene>
    <name evidence="3" type="ORF">BDK89_3697</name>
</gene>
<evidence type="ECO:0000313" key="3">
    <source>
        <dbReference type="EMBL" id="TDT18083.1"/>
    </source>
</evidence>
<comment type="caution">
    <text evidence="3">The sequence shown here is derived from an EMBL/GenBank/DDBJ whole genome shotgun (WGS) entry which is preliminary data.</text>
</comment>
<keyword evidence="4" id="KW-1185">Reference proteome</keyword>
<sequence length="143" mass="15606">MADFEMGTEQREAFLADLHVGVLAIERDGKGPLAVPIWYAYADGDVLISMAADSAKTTLLRRAGRATMTVQDERPPYRYVSVEGPVSIEAYDDVDAYDIEAVAKRYLGDEAGAQYAAANPSWEGTVIARITPERWLTVDYGAG</sequence>
<dbReference type="PANTHER" id="PTHR35176:SF6">
    <property type="entry name" value="HEME OXYGENASE HI_0854-RELATED"/>
    <property type="match status" value="1"/>
</dbReference>
<dbReference type="GO" id="GO:0016627">
    <property type="term" value="F:oxidoreductase activity, acting on the CH-CH group of donors"/>
    <property type="evidence" value="ECO:0007669"/>
    <property type="project" value="TreeGrafter"/>
</dbReference>
<dbReference type="RefSeq" id="WP_208294119.1">
    <property type="nucleotide sequence ID" value="NZ_SOAU01000001.1"/>
</dbReference>
<reference evidence="3 4" key="1">
    <citation type="submission" date="2019-03" db="EMBL/GenBank/DDBJ databases">
        <title>Sequencing the genomes of 1000 actinobacteria strains.</title>
        <authorList>
            <person name="Klenk H.-P."/>
        </authorList>
    </citation>
    <scope>NUCLEOTIDE SEQUENCE [LARGE SCALE GENOMIC DNA]</scope>
    <source>
        <strain evidence="3 4">DSM 18936</strain>
    </source>
</reference>
<dbReference type="Gene3D" id="2.30.110.10">
    <property type="entry name" value="Electron Transport, Fmn-binding Protein, Chain A"/>
    <property type="match status" value="1"/>
</dbReference>
<dbReference type="AlphaFoldDB" id="A0A4R7I5W1"/>
<dbReference type="NCBIfam" id="TIGR03618">
    <property type="entry name" value="Rv1155_F420"/>
    <property type="match status" value="1"/>
</dbReference>
<accession>A0A4R7I5W1</accession>
<dbReference type="GO" id="GO:0005829">
    <property type="term" value="C:cytosol"/>
    <property type="evidence" value="ECO:0007669"/>
    <property type="project" value="TreeGrafter"/>
</dbReference>